<dbReference type="Pfam" id="PF12146">
    <property type="entry name" value="Hydrolase_4"/>
    <property type="match status" value="1"/>
</dbReference>
<keyword evidence="1" id="KW-1133">Transmembrane helix</keyword>
<feature type="domain" description="Serine aminopeptidase S33" evidence="2">
    <location>
        <begin position="144"/>
        <end position="278"/>
    </location>
</feature>
<dbReference type="Gene3D" id="3.40.50.1820">
    <property type="entry name" value="alpha/beta hydrolase"/>
    <property type="match status" value="1"/>
</dbReference>
<gene>
    <name evidence="3" type="ORF">ODALV1_LOCUS681</name>
</gene>
<name>A0ABP1PK11_9HEXA</name>
<protein>
    <recommendedName>
        <fullName evidence="2">Serine aminopeptidase S33 domain-containing protein</fullName>
    </recommendedName>
</protein>
<dbReference type="SUPFAM" id="SSF53474">
    <property type="entry name" value="alpha/beta-Hydrolases"/>
    <property type="match status" value="1"/>
</dbReference>
<accession>A0ABP1PK11</accession>
<proteinExistence type="predicted"/>
<reference evidence="3 4" key="1">
    <citation type="submission" date="2024-08" db="EMBL/GenBank/DDBJ databases">
        <authorList>
            <person name="Cucini C."/>
            <person name="Frati F."/>
        </authorList>
    </citation>
    <scope>NUCLEOTIDE SEQUENCE [LARGE SCALE GENOMIC DNA]</scope>
</reference>
<dbReference type="EMBL" id="CAXLJM020000004">
    <property type="protein sequence ID" value="CAL8069267.1"/>
    <property type="molecule type" value="Genomic_DNA"/>
</dbReference>
<dbReference type="PANTHER" id="PTHR12277">
    <property type="entry name" value="ALPHA/BETA HYDROLASE DOMAIN-CONTAINING PROTEIN"/>
    <property type="match status" value="1"/>
</dbReference>
<organism evidence="3 4">
    <name type="scientific">Orchesella dallaii</name>
    <dbReference type="NCBI Taxonomy" id="48710"/>
    <lineage>
        <taxon>Eukaryota</taxon>
        <taxon>Metazoa</taxon>
        <taxon>Ecdysozoa</taxon>
        <taxon>Arthropoda</taxon>
        <taxon>Hexapoda</taxon>
        <taxon>Collembola</taxon>
        <taxon>Entomobryomorpha</taxon>
        <taxon>Entomobryoidea</taxon>
        <taxon>Orchesellidae</taxon>
        <taxon>Orchesellinae</taxon>
        <taxon>Orchesella</taxon>
    </lineage>
</organism>
<keyword evidence="1" id="KW-0472">Membrane</keyword>
<sequence>MTVPKAGCKSVRVSVSSTTIPSASMIQVPTRTLLKTILKTLLKIIFKLWKWASSFVVVFFFAAWFYGGVLPYLIFVAAFLSLSYHITDYFLYQPDMPSDSRLFVESPARYTMHFEDVWIHTKDRVKIHGYLIKQNRLSNRNVPTIIFFHGNAGNIGHRLENVKLFYYQLNCNVLMVEYRGYGRSEGSPSEKGLYADAQAAFEYIDSREDLDSKKVILFGRSLGGAVAIDLAARCDFRDRVAGLIVENTFTSIPAIAKELFKFAILKWVPNFCYKNRFESLQKIGSVACPTLFISGTNDELLPPTMSNELYAKCSAGTKFLHRFPGGHNDTWICKEYIPKISEFIEEEVVAGTRNSTAKYQAYSDNIV</sequence>
<evidence type="ECO:0000256" key="1">
    <source>
        <dbReference type="SAM" id="Phobius"/>
    </source>
</evidence>
<evidence type="ECO:0000259" key="2">
    <source>
        <dbReference type="Pfam" id="PF12146"/>
    </source>
</evidence>
<keyword evidence="4" id="KW-1185">Reference proteome</keyword>
<dbReference type="InterPro" id="IPR029058">
    <property type="entry name" value="AB_hydrolase_fold"/>
</dbReference>
<keyword evidence="1" id="KW-0812">Transmembrane</keyword>
<evidence type="ECO:0000313" key="4">
    <source>
        <dbReference type="Proteomes" id="UP001642540"/>
    </source>
</evidence>
<comment type="caution">
    <text evidence="3">The sequence shown here is derived from an EMBL/GenBank/DDBJ whole genome shotgun (WGS) entry which is preliminary data.</text>
</comment>
<evidence type="ECO:0000313" key="3">
    <source>
        <dbReference type="EMBL" id="CAL8069267.1"/>
    </source>
</evidence>
<feature type="transmembrane region" description="Helical" evidence="1">
    <location>
        <begin position="48"/>
        <end position="66"/>
    </location>
</feature>
<dbReference type="Proteomes" id="UP001642540">
    <property type="component" value="Unassembled WGS sequence"/>
</dbReference>
<dbReference type="InterPro" id="IPR022742">
    <property type="entry name" value="Hydrolase_4"/>
</dbReference>
<dbReference type="PANTHER" id="PTHR12277:SF81">
    <property type="entry name" value="PROTEIN ABHD13"/>
    <property type="match status" value="1"/>
</dbReference>